<evidence type="ECO:0000256" key="1">
    <source>
        <dbReference type="SAM" id="MobiDB-lite"/>
    </source>
</evidence>
<dbReference type="InterPro" id="IPR036396">
    <property type="entry name" value="Cyt_P450_sf"/>
</dbReference>
<dbReference type="InterPro" id="IPR001128">
    <property type="entry name" value="Cyt_P450"/>
</dbReference>
<feature type="region of interest" description="Disordered" evidence="1">
    <location>
        <begin position="134"/>
        <end position="166"/>
    </location>
</feature>
<accession>A0A401Z2Y3</accession>
<comment type="caution">
    <text evidence="2">The sequence shown here is derived from an EMBL/GenBank/DDBJ whole genome shotgun (WGS) entry which is preliminary data.</text>
</comment>
<reference evidence="2 3" key="1">
    <citation type="submission" date="2018-12" db="EMBL/GenBank/DDBJ databases">
        <title>Draft genome sequence of Embleya hyalina NBRC 13850T.</title>
        <authorList>
            <person name="Komaki H."/>
            <person name="Hosoyama A."/>
            <person name="Kimura A."/>
            <person name="Ichikawa N."/>
            <person name="Tamura T."/>
        </authorList>
    </citation>
    <scope>NUCLEOTIDE SEQUENCE [LARGE SCALE GENOMIC DNA]</scope>
    <source>
        <strain evidence="2 3">NBRC 13850</strain>
    </source>
</reference>
<dbReference type="Proteomes" id="UP000286931">
    <property type="component" value="Unassembled WGS sequence"/>
</dbReference>
<dbReference type="OrthoDB" id="5485575at2"/>
<dbReference type="RefSeq" id="WP_126642904.1">
    <property type="nucleotide sequence ID" value="NZ_BIFH01000047.1"/>
</dbReference>
<keyword evidence="3" id="KW-1185">Reference proteome</keyword>
<dbReference type="AlphaFoldDB" id="A0A401Z2Y3"/>
<sequence>MSAVGWSIVGAAVLPMAVLPYWLPGIVVALRVRIFARVGGVDGVRAPGPEVPAEEFKRVYGHPAADGRSRGAALSDLFWYWLAPGPEVHQEHLEPGPRYDDVARTTRRILAGFSREQWIELVGRCTRNVLDELTDGEPTAGQATHDRPEPTAGEATPGGPREHPRTARTLHVRLRDLMMPVWAEVYYEVVFREPCPRHVRNLITDHANDVVDSIKCLGLRHMDRRARLTEHLRARLADDPPPGPLPDSLDRREQAYYLQGTFFNTAVVQMSEASAHLLLALATHRDTQTRLQAPGADPDHLDRIVDETLLHFPLFGVAHRITSGEIPREGREPIPTGSVLLFNYPEYQGSRGLAFDPDRWLDPDTRPAGYIPFGVTANRPCPARGFALLTLRVAAEETLRRFRLDSSAQHTRSLPNRGPCLLIPRTDPDAPPPRRPRVRLAVMRLTDRWAAVPRSLTQLVFGAYMVRDARRRGLCRAYFGTSSAGPASAGPAPSVPAGR</sequence>
<dbReference type="GO" id="GO:0016705">
    <property type="term" value="F:oxidoreductase activity, acting on paired donors, with incorporation or reduction of molecular oxygen"/>
    <property type="evidence" value="ECO:0007669"/>
    <property type="project" value="InterPro"/>
</dbReference>
<dbReference type="SUPFAM" id="SSF48264">
    <property type="entry name" value="Cytochrome P450"/>
    <property type="match status" value="1"/>
</dbReference>
<proteinExistence type="predicted"/>
<gene>
    <name evidence="2" type="ORF">EHYA_09019</name>
</gene>
<dbReference type="Gene3D" id="1.10.630.10">
    <property type="entry name" value="Cytochrome P450"/>
    <property type="match status" value="1"/>
</dbReference>
<organism evidence="2 3">
    <name type="scientific">Embleya hyalina</name>
    <dbReference type="NCBI Taxonomy" id="516124"/>
    <lineage>
        <taxon>Bacteria</taxon>
        <taxon>Bacillati</taxon>
        <taxon>Actinomycetota</taxon>
        <taxon>Actinomycetes</taxon>
        <taxon>Kitasatosporales</taxon>
        <taxon>Streptomycetaceae</taxon>
        <taxon>Embleya</taxon>
    </lineage>
</organism>
<feature type="region of interest" description="Disordered" evidence="1">
    <location>
        <begin position="407"/>
        <end position="435"/>
    </location>
</feature>
<evidence type="ECO:0000313" key="3">
    <source>
        <dbReference type="Proteomes" id="UP000286931"/>
    </source>
</evidence>
<name>A0A401Z2Y3_9ACTN</name>
<dbReference type="GO" id="GO:0020037">
    <property type="term" value="F:heme binding"/>
    <property type="evidence" value="ECO:0007669"/>
    <property type="project" value="InterPro"/>
</dbReference>
<protein>
    <submittedName>
        <fullName evidence="2">Cytochrome P450</fullName>
    </submittedName>
</protein>
<dbReference type="Pfam" id="PF00067">
    <property type="entry name" value="p450"/>
    <property type="match status" value="1"/>
</dbReference>
<dbReference type="EMBL" id="BIFH01000047">
    <property type="protein sequence ID" value="GCE01255.1"/>
    <property type="molecule type" value="Genomic_DNA"/>
</dbReference>
<dbReference type="GO" id="GO:0004497">
    <property type="term" value="F:monooxygenase activity"/>
    <property type="evidence" value="ECO:0007669"/>
    <property type="project" value="InterPro"/>
</dbReference>
<dbReference type="GO" id="GO:0005506">
    <property type="term" value="F:iron ion binding"/>
    <property type="evidence" value="ECO:0007669"/>
    <property type="project" value="InterPro"/>
</dbReference>
<evidence type="ECO:0000313" key="2">
    <source>
        <dbReference type="EMBL" id="GCE01255.1"/>
    </source>
</evidence>